<keyword evidence="5" id="KW-1185">Reference proteome</keyword>
<dbReference type="PANTHER" id="PTHR48048">
    <property type="entry name" value="GLYCOSYLTRANSFERASE"/>
    <property type="match status" value="1"/>
</dbReference>
<dbReference type="RefSeq" id="XP_027062663.2">
    <property type="nucleotide sequence ID" value="XM_027206862.2"/>
</dbReference>
<reference evidence="5" key="1">
    <citation type="journal article" date="2025" name="Foods">
        <title>Unveiling the Microbial Signatures of Arabica Coffee Cherries: Insights into Ripeness Specific Diversity, Functional Traits, and Implications for Quality and Safety.</title>
        <authorList>
            <consortium name="RefSeq"/>
            <person name="Tenea G.N."/>
            <person name="Cifuentes V."/>
            <person name="Reyes P."/>
            <person name="Cevallos-Vallejos M."/>
        </authorList>
    </citation>
    <scope>NUCLEOTIDE SEQUENCE [LARGE SCALE GENOMIC DNA]</scope>
</reference>
<dbReference type="InterPro" id="IPR050481">
    <property type="entry name" value="UDP-glycosyltransf_plant"/>
</dbReference>
<dbReference type="PROSITE" id="PS00375">
    <property type="entry name" value="UDPGT"/>
    <property type="match status" value="1"/>
</dbReference>
<dbReference type="EC" id="2.4.1.-" evidence="4"/>
<dbReference type="GeneID" id="113689030"/>
<dbReference type="PANTHER" id="PTHR48048:SF45">
    <property type="entry name" value="GLYCOSYLTRANSFERASE"/>
    <property type="match status" value="1"/>
</dbReference>
<dbReference type="AlphaFoldDB" id="A0A6P6S936"/>
<sequence length="537" mass="60196">MLLQIYGTAVDMQNLSSIDPNFDKQLLCKISELINLKGHPSCARTTIPSPLNLLLLYQMEKFKLLMMVSPLMGHLAQALELAKLMLARNNQLSITALIMELPIDPHGTARIQSLVAATNVEGLHFHHLPTPEDTSDWNITHRGLFTFKLLEYQKPHVREIASKTQKFSGFLIDFINTTMIDVADELGVPTYLFFTSGAAFLGLMLHFQTLEDEQNRGISDLVKGVSHLILPSFAKPVPIGVLPAIATHKEYWSTFVLKWTRDYRRTKRIIVNTFSDLESNAISSFSLDSYYGKSSLPPIFPVGPILNRSQIHTQSSEDCSAMMKWLDCQPKNSVVFLCFGSLASFHPDQVQEIAYGIERSGHRFLWVLRQPPAKEGGFPRDYEDLELVLPEGFLDRTASIGKVVGWVPQLDVLSHSAVGGFVSHCGWNSTLESIFCGVPIATWPVQAEQQLNAFQLVKELGIAVEISLDYNQQRENQALVRAKQVEKGIREIMDVENEVRIRVKEFSEKSRLATKEGGSSYFALGNLIQDICSRSSA</sequence>
<dbReference type="Gene3D" id="3.40.50.2000">
    <property type="entry name" value="Glycogen Phosphorylase B"/>
    <property type="match status" value="2"/>
</dbReference>
<dbReference type="InterPro" id="IPR035595">
    <property type="entry name" value="UDP_glycos_trans_CS"/>
</dbReference>
<protein>
    <recommendedName>
        <fullName evidence="4">Glycosyltransferase</fullName>
        <ecNumber evidence="4">2.4.1.-</ecNumber>
    </recommendedName>
</protein>
<name>A0A6P6S936_COFAR</name>
<dbReference type="CDD" id="cd03784">
    <property type="entry name" value="GT1_Gtf-like"/>
    <property type="match status" value="1"/>
</dbReference>
<evidence type="ECO:0000256" key="1">
    <source>
        <dbReference type="ARBA" id="ARBA00009995"/>
    </source>
</evidence>
<dbReference type="Pfam" id="PF00201">
    <property type="entry name" value="UDPGT"/>
    <property type="match status" value="1"/>
</dbReference>
<accession>A0A6P6S936</accession>
<evidence type="ECO:0000256" key="4">
    <source>
        <dbReference type="RuleBase" id="RU362057"/>
    </source>
</evidence>
<keyword evidence="3" id="KW-0328">Glycosyltransferase</keyword>
<comment type="similarity">
    <text evidence="1 3">Belongs to the UDP-glycosyltransferase family.</text>
</comment>
<dbReference type="SUPFAM" id="SSF53756">
    <property type="entry name" value="UDP-Glycosyltransferase/glycogen phosphorylase"/>
    <property type="match status" value="1"/>
</dbReference>
<evidence type="ECO:0000256" key="3">
    <source>
        <dbReference type="RuleBase" id="RU003718"/>
    </source>
</evidence>
<evidence type="ECO:0000313" key="5">
    <source>
        <dbReference type="Proteomes" id="UP001652660"/>
    </source>
</evidence>
<dbReference type="Proteomes" id="UP001652660">
    <property type="component" value="Chromosome 5c"/>
</dbReference>
<dbReference type="GO" id="GO:0035251">
    <property type="term" value="F:UDP-glucosyltransferase activity"/>
    <property type="evidence" value="ECO:0007669"/>
    <property type="project" value="InterPro"/>
</dbReference>
<dbReference type="OrthoDB" id="5835829at2759"/>
<evidence type="ECO:0000313" key="6">
    <source>
        <dbReference type="RefSeq" id="XP_027062663.2"/>
    </source>
</evidence>
<gene>
    <name evidence="6" type="primary">LOC113689030</name>
</gene>
<proteinExistence type="inferred from homology"/>
<dbReference type="InterPro" id="IPR002213">
    <property type="entry name" value="UDP_glucos_trans"/>
</dbReference>
<organism evidence="5 6">
    <name type="scientific">Coffea arabica</name>
    <name type="common">Arabian coffee</name>
    <dbReference type="NCBI Taxonomy" id="13443"/>
    <lineage>
        <taxon>Eukaryota</taxon>
        <taxon>Viridiplantae</taxon>
        <taxon>Streptophyta</taxon>
        <taxon>Embryophyta</taxon>
        <taxon>Tracheophyta</taxon>
        <taxon>Spermatophyta</taxon>
        <taxon>Magnoliopsida</taxon>
        <taxon>eudicotyledons</taxon>
        <taxon>Gunneridae</taxon>
        <taxon>Pentapetalae</taxon>
        <taxon>asterids</taxon>
        <taxon>lamiids</taxon>
        <taxon>Gentianales</taxon>
        <taxon>Rubiaceae</taxon>
        <taxon>Ixoroideae</taxon>
        <taxon>Gardenieae complex</taxon>
        <taxon>Bertiereae - Coffeeae clade</taxon>
        <taxon>Coffeeae</taxon>
        <taxon>Coffea</taxon>
    </lineage>
</organism>
<keyword evidence="2 3" id="KW-0808">Transferase</keyword>
<evidence type="ECO:0000256" key="2">
    <source>
        <dbReference type="ARBA" id="ARBA00022679"/>
    </source>
</evidence>
<reference evidence="6" key="2">
    <citation type="submission" date="2025-08" db="UniProtKB">
        <authorList>
            <consortium name="RefSeq"/>
        </authorList>
    </citation>
    <scope>IDENTIFICATION</scope>
    <source>
        <tissue evidence="6">Leaves</tissue>
    </source>
</reference>